<dbReference type="InterPro" id="IPR041588">
    <property type="entry name" value="Integrase_H2C2"/>
</dbReference>
<name>A0A164E934_9CRUS</name>
<gene>
    <name evidence="3" type="ORF">APZ42_009039</name>
</gene>
<comment type="caution">
    <text evidence="3">The sequence shown here is derived from an EMBL/GenBank/DDBJ whole genome shotgun (WGS) entry which is preliminary data.</text>
</comment>
<reference evidence="3 4" key="1">
    <citation type="submission" date="2016-03" db="EMBL/GenBank/DDBJ databases">
        <title>EvidentialGene: Evidence-directed Construction of Genes on Genomes.</title>
        <authorList>
            <person name="Gilbert D.G."/>
            <person name="Choi J.-H."/>
            <person name="Mockaitis K."/>
            <person name="Colbourne J."/>
            <person name="Pfrender M."/>
        </authorList>
    </citation>
    <scope>NUCLEOTIDE SEQUENCE [LARGE SCALE GENOMIC DNA]</scope>
    <source>
        <strain evidence="3 4">Xinb3</strain>
        <tissue evidence="3">Complete organism</tissue>
    </source>
</reference>
<dbReference type="InterPro" id="IPR050951">
    <property type="entry name" value="Retrovirus_Pol_polyprotein"/>
</dbReference>
<dbReference type="Gene3D" id="1.10.340.70">
    <property type="match status" value="1"/>
</dbReference>
<feature type="domain" description="Integrase zinc-binding" evidence="2">
    <location>
        <begin position="216"/>
        <end position="274"/>
    </location>
</feature>
<dbReference type="AlphaFoldDB" id="A0A164E934"/>
<dbReference type="EMBL" id="LRGB01024523">
    <property type="protein sequence ID" value="KZR96558.1"/>
    <property type="molecule type" value="Genomic_DNA"/>
</dbReference>
<dbReference type="PANTHER" id="PTHR37984">
    <property type="entry name" value="PROTEIN CBG26694"/>
    <property type="match status" value="1"/>
</dbReference>
<dbReference type="GO" id="GO:0003676">
    <property type="term" value="F:nucleic acid binding"/>
    <property type="evidence" value="ECO:0007669"/>
    <property type="project" value="InterPro"/>
</dbReference>
<dbReference type="EC" id="2.7.7.49" evidence="1"/>
<dbReference type="InterPro" id="IPR012337">
    <property type="entry name" value="RNaseH-like_sf"/>
</dbReference>
<feature type="non-terminal residue" evidence="3">
    <location>
        <position position="333"/>
    </location>
</feature>
<keyword evidence="4" id="KW-1185">Reference proteome</keyword>
<protein>
    <recommendedName>
        <fullName evidence="1">RNA-directed DNA polymerase</fullName>
        <ecNumber evidence="1">2.7.7.49</ecNumber>
    </recommendedName>
</protein>
<evidence type="ECO:0000256" key="1">
    <source>
        <dbReference type="ARBA" id="ARBA00012493"/>
    </source>
</evidence>
<dbReference type="GO" id="GO:0003964">
    <property type="term" value="F:RNA-directed DNA polymerase activity"/>
    <property type="evidence" value="ECO:0007669"/>
    <property type="project" value="UniProtKB-EC"/>
</dbReference>
<dbReference type="InterPro" id="IPR036397">
    <property type="entry name" value="RNaseH_sf"/>
</dbReference>
<dbReference type="PANTHER" id="PTHR37984:SF15">
    <property type="entry name" value="INTEGRASE CATALYTIC DOMAIN-CONTAINING PROTEIN"/>
    <property type="match status" value="1"/>
</dbReference>
<dbReference type="FunFam" id="1.10.340.70:FF:000001">
    <property type="entry name" value="Retrovirus-related Pol polyprotein from transposon gypsy-like Protein"/>
    <property type="match status" value="1"/>
</dbReference>
<dbReference type="Gene3D" id="3.30.420.10">
    <property type="entry name" value="Ribonuclease H-like superfamily/Ribonuclease H"/>
    <property type="match status" value="1"/>
</dbReference>
<organism evidence="3 4">
    <name type="scientific">Daphnia magna</name>
    <dbReference type="NCBI Taxonomy" id="35525"/>
    <lineage>
        <taxon>Eukaryota</taxon>
        <taxon>Metazoa</taxon>
        <taxon>Ecdysozoa</taxon>
        <taxon>Arthropoda</taxon>
        <taxon>Crustacea</taxon>
        <taxon>Branchiopoda</taxon>
        <taxon>Diplostraca</taxon>
        <taxon>Cladocera</taxon>
        <taxon>Anomopoda</taxon>
        <taxon>Daphniidae</taxon>
        <taxon>Daphnia</taxon>
    </lineage>
</organism>
<feature type="non-terminal residue" evidence="3">
    <location>
        <position position="1"/>
    </location>
</feature>
<dbReference type="Proteomes" id="UP000076858">
    <property type="component" value="Unassembled WGS sequence"/>
</dbReference>
<dbReference type="STRING" id="35525.A0A164E934"/>
<evidence type="ECO:0000313" key="3">
    <source>
        <dbReference type="EMBL" id="KZR96558.1"/>
    </source>
</evidence>
<evidence type="ECO:0000259" key="2">
    <source>
        <dbReference type="Pfam" id="PF17921"/>
    </source>
</evidence>
<sequence>EYNMVLEARAKGSFYRVKTKIDIFANFEASRFNFCAVFNRHRRITIRHRSNLKTESTRRRSGNRLHFEASIRQRSKLVNHRKGIICNYTRNQDFSRLRTWHTDNCVLRPQTSGVYYEETKPKWTTGTLVSIFAVIRHKFIYRPGKTNQNADTLSRIPIHHNSYTPAISVISKVGLPSADEIKQAHENETLCIEQTKQFQCKLNKNGLLTHKGKILIPGSLKHRVMERFHDHLLGGHLGIAKTMKRVSQRFSWPNMVNDITVYINSCIVCAKRKAYGKKTAPLSPLEPTSFFWQRVALDIVGPLPETYKGNRYILVMSEYTSRYMLAVAMKNQS</sequence>
<proteinExistence type="predicted"/>
<evidence type="ECO:0000313" key="4">
    <source>
        <dbReference type="Proteomes" id="UP000076858"/>
    </source>
</evidence>
<accession>A0A164E934</accession>
<dbReference type="SUPFAM" id="SSF53098">
    <property type="entry name" value="Ribonuclease H-like"/>
    <property type="match status" value="1"/>
</dbReference>
<dbReference type="Pfam" id="PF17921">
    <property type="entry name" value="Integrase_H2C2"/>
    <property type="match status" value="1"/>
</dbReference>